<gene>
    <name evidence="1" type="ORF">QYS49_32375</name>
</gene>
<dbReference type="PROSITE" id="PS51365">
    <property type="entry name" value="RENAL_DIPEPTIDASE_2"/>
    <property type="match status" value="1"/>
</dbReference>
<keyword evidence="1" id="KW-0224">Dipeptidase</keyword>
<dbReference type="KEGG" id="msaa:QYS49_32375"/>
<keyword evidence="1" id="KW-0645">Protease</keyword>
<dbReference type="GO" id="GO:0070573">
    <property type="term" value="F:metallodipeptidase activity"/>
    <property type="evidence" value="ECO:0007669"/>
    <property type="project" value="InterPro"/>
</dbReference>
<dbReference type="InterPro" id="IPR032466">
    <property type="entry name" value="Metal_Hydrolase"/>
</dbReference>
<dbReference type="Proteomes" id="UP001230496">
    <property type="component" value="Chromosome"/>
</dbReference>
<accession>A0AA51RBD4</accession>
<evidence type="ECO:0000313" key="2">
    <source>
        <dbReference type="Proteomes" id="UP001230496"/>
    </source>
</evidence>
<evidence type="ECO:0000313" key="1">
    <source>
        <dbReference type="EMBL" id="WMN12091.1"/>
    </source>
</evidence>
<dbReference type="RefSeq" id="WP_308349930.1">
    <property type="nucleotide sequence ID" value="NZ_CP129971.1"/>
</dbReference>
<dbReference type="InterPro" id="IPR008257">
    <property type="entry name" value="Pept_M19"/>
</dbReference>
<protein>
    <submittedName>
        <fullName evidence="1">Membrane dipeptidase</fullName>
        <ecNumber evidence="1">3.4.13.-</ecNumber>
    </submittedName>
</protein>
<dbReference type="AlphaFoldDB" id="A0AA51RBD4"/>
<dbReference type="PANTHER" id="PTHR10443">
    <property type="entry name" value="MICROSOMAL DIPEPTIDASE"/>
    <property type="match status" value="1"/>
</dbReference>
<dbReference type="EC" id="3.4.13.-" evidence="1"/>
<name>A0AA51RBD4_9BACT</name>
<keyword evidence="1" id="KW-0378">Hydrolase</keyword>
<keyword evidence="2" id="KW-1185">Reference proteome</keyword>
<dbReference type="Pfam" id="PF01244">
    <property type="entry name" value="Peptidase_M19"/>
    <property type="match status" value="1"/>
</dbReference>
<sequence>MKKPVIDLHCDLLYYLLNPNSNLHDRDLGCAIPYLLEGNVKLQIMAIFALTTKGSHHLGIKQAELFYGLNINNSQLNSIKNRIIPEVDEIERIGMLASIENASAFCDEDLSLKEGLQNLEEIKGLVGNITYIGLTHHAENRFGGGNYTSIGLKEDGKTLIDYLDNKKIAIDLSHTSDALAYDIINYISKQNFDIPIIASHSNYRHVFDHPRNLPDELAQEIIDQKGLIGLNFLRAFVNNSNPNALFDHLEHAINIGAQDNICFGADYFYHKDHPDKSRIPFFYKEHENASCYPHVLEVIDSKFGSQITDKIANKNVIRFLHNLWE</sequence>
<dbReference type="SUPFAM" id="SSF51556">
    <property type="entry name" value="Metallo-dependent hydrolases"/>
    <property type="match status" value="1"/>
</dbReference>
<reference evidence="1 2" key="1">
    <citation type="submission" date="2023-08" db="EMBL/GenBank/DDBJ databases">
        <title>Comparative genomics and taxonomic characterization of three novel marine species of genus Marivirga.</title>
        <authorList>
            <person name="Muhammad N."/>
            <person name="Kim S.-G."/>
        </authorList>
    </citation>
    <scope>NUCLEOTIDE SEQUENCE [LARGE SCALE GENOMIC DNA]</scope>
    <source>
        <strain evidence="1 2">BDSF4-3</strain>
    </source>
</reference>
<dbReference type="EMBL" id="CP129971">
    <property type="protein sequence ID" value="WMN12091.1"/>
    <property type="molecule type" value="Genomic_DNA"/>
</dbReference>
<dbReference type="Gene3D" id="3.20.20.140">
    <property type="entry name" value="Metal-dependent hydrolases"/>
    <property type="match status" value="1"/>
</dbReference>
<dbReference type="GO" id="GO:0006508">
    <property type="term" value="P:proteolysis"/>
    <property type="evidence" value="ECO:0007669"/>
    <property type="project" value="InterPro"/>
</dbReference>
<proteinExistence type="predicted"/>
<organism evidence="1 2">
    <name type="scientific">Marivirga salinarum</name>
    <dbReference type="NCBI Taxonomy" id="3059078"/>
    <lineage>
        <taxon>Bacteria</taxon>
        <taxon>Pseudomonadati</taxon>
        <taxon>Bacteroidota</taxon>
        <taxon>Cytophagia</taxon>
        <taxon>Cytophagales</taxon>
        <taxon>Marivirgaceae</taxon>
        <taxon>Marivirga</taxon>
    </lineage>
</organism>
<dbReference type="PANTHER" id="PTHR10443:SF12">
    <property type="entry name" value="DIPEPTIDASE"/>
    <property type="match status" value="1"/>
</dbReference>